<feature type="region of interest" description="Disordered" evidence="1">
    <location>
        <begin position="185"/>
        <end position="252"/>
    </location>
</feature>
<dbReference type="AlphaFoldDB" id="A0A4Y7PXK2"/>
<feature type="transmembrane region" description="Helical" evidence="2">
    <location>
        <begin position="120"/>
        <end position="141"/>
    </location>
</feature>
<keyword evidence="2" id="KW-0472">Membrane</keyword>
<keyword evidence="2" id="KW-1133">Transmembrane helix</keyword>
<feature type="compositionally biased region" description="Polar residues" evidence="1">
    <location>
        <begin position="241"/>
        <end position="252"/>
    </location>
</feature>
<dbReference type="Proteomes" id="UP000294933">
    <property type="component" value="Unassembled WGS sequence"/>
</dbReference>
<feature type="transmembrane region" description="Helical" evidence="2">
    <location>
        <begin position="90"/>
        <end position="114"/>
    </location>
</feature>
<proteinExistence type="predicted"/>
<feature type="transmembrane region" description="Helical" evidence="2">
    <location>
        <begin position="41"/>
        <end position="66"/>
    </location>
</feature>
<evidence type="ECO:0000256" key="1">
    <source>
        <dbReference type="SAM" id="MobiDB-lite"/>
    </source>
</evidence>
<feature type="transmembrane region" description="Helical" evidence="2">
    <location>
        <begin position="12"/>
        <end position="35"/>
    </location>
</feature>
<keyword evidence="4" id="KW-1185">Reference proteome</keyword>
<dbReference type="VEuPathDB" id="FungiDB:BD410DRAFT_403353"/>
<gene>
    <name evidence="3" type="ORF">BD410DRAFT_403353</name>
</gene>
<dbReference type="EMBL" id="ML170194">
    <property type="protein sequence ID" value="TDL19738.1"/>
    <property type="molecule type" value="Genomic_DNA"/>
</dbReference>
<protein>
    <submittedName>
        <fullName evidence="3">Uncharacterized protein</fullName>
    </submittedName>
</protein>
<feature type="compositionally biased region" description="Polar residues" evidence="1">
    <location>
        <begin position="197"/>
        <end position="217"/>
    </location>
</feature>
<evidence type="ECO:0000313" key="4">
    <source>
        <dbReference type="Proteomes" id="UP000294933"/>
    </source>
</evidence>
<evidence type="ECO:0000313" key="3">
    <source>
        <dbReference type="EMBL" id="TDL19738.1"/>
    </source>
</evidence>
<reference evidence="3 4" key="1">
    <citation type="submission" date="2018-06" db="EMBL/GenBank/DDBJ databases">
        <title>A transcriptomic atlas of mushroom development highlights an independent origin of complex multicellularity.</title>
        <authorList>
            <consortium name="DOE Joint Genome Institute"/>
            <person name="Krizsan K."/>
            <person name="Almasi E."/>
            <person name="Merenyi Z."/>
            <person name="Sahu N."/>
            <person name="Viragh M."/>
            <person name="Koszo T."/>
            <person name="Mondo S."/>
            <person name="Kiss B."/>
            <person name="Balint B."/>
            <person name="Kues U."/>
            <person name="Barry K."/>
            <person name="Hegedus J.C."/>
            <person name="Henrissat B."/>
            <person name="Johnson J."/>
            <person name="Lipzen A."/>
            <person name="Ohm R."/>
            <person name="Nagy I."/>
            <person name="Pangilinan J."/>
            <person name="Yan J."/>
            <person name="Xiong Y."/>
            <person name="Grigoriev I.V."/>
            <person name="Hibbett D.S."/>
            <person name="Nagy L.G."/>
        </authorList>
    </citation>
    <scope>NUCLEOTIDE SEQUENCE [LARGE SCALE GENOMIC DNA]</scope>
    <source>
        <strain evidence="3 4">SZMC22713</strain>
    </source>
</reference>
<organism evidence="3 4">
    <name type="scientific">Rickenella mellea</name>
    <dbReference type="NCBI Taxonomy" id="50990"/>
    <lineage>
        <taxon>Eukaryota</taxon>
        <taxon>Fungi</taxon>
        <taxon>Dikarya</taxon>
        <taxon>Basidiomycota</taxon>
        <taxon>Agaricomycotina</taxon>
        <taxon>Agaricomycetes</taxon>
        <taxon>Hymenochaetales</taxon>
        <taxon>Rickenellaceae</taxon>
        <taxon>Rickenella</taxon>
    </lineage>
</organism>
<sequence>MAELQQYWALPFPTAIHILLCTSTLFSIIACALSIGQIKQGLFLVIIYAPLTFITIVHHGTLLFIVRRTTPRRLRETPKISEVLVRKRHLFTLGFLLLFWFTGVGWAIAFDWFWINGVSLANIVFGVLEFIVVLVLLVICIRDRRRFLRSGGSGKLGDVEASNMGTVLEPIKKPKVKNTVVSSMAKPPKPKVACEGTGSSEGSQTLRSPDSDGSTTIGVEIPIPVPAFTKPNVPRSVGIAPTSQSNNTLQEP</sequence>
<keyword evidence="2" id="KW-0812">Transmembrane</keyword>
<accession>A0A4Y7PXK2</accession>
<name>A0A4Y7PXK2_9AGAM</name>
<evidence type="ECO:0000256" key="2">
    <source>
        <dbReference type="SAM" id="Phobius"/>
    </source>
</evidence>